<reference evidence="2 3" key="1">
    <citation type="submission" date="2018-11" db="EMBL/GenBank/DDBJ databases">
        <authorList>
            <consortium name="Pathogen Informatics"/>
        </authorList>
    </citation>
    <scope>NUCLEOTIDE SEQUENCE [LARGE SCALE GENOMIC DNA]</scope>
</reference>
<dbReference type="OrthoDB" id="444119at2759"/>
<evidence type="ECO:0000256" key="1">
    <source>
        <dbReference type="SAM" id="Phobius"/>
    </source>
</evidence>
<evidence type="ECO:0000313" key="3">
    <source>
        <dbReference type="Proteomes" id="UP000267096"/>
    </source>
</evidence>
<protein>
    <submittedName>
        <fullName evidence="2">Uncharacterized protein</fullName>
    </submittedName>
</protein>
<dbReference type="AlphaFoldDB" id="A0A3P6PTT6"/>
<evidence type="ECO:0000313" key="2">
    <source>
        <dbReference type="EMBL" id="VDK22538.1"/>
    </source>
</evidence>
<feature type="transmembrane region" description="Helical" evidence="1">
    <location>
        <begin position="6"/>
        <end position="25"/>
    </location>
</feature>
<proteinExistence type="predicted"/>
<dbReference type="Proteomes" id="UP000267096">
    <property type="component" value="Unassembled WGS sequence"/>
</dbReference>
<keyword evidence="1" id="KW-1133">Transmembrane helix</keyword>
<keyword evidence="1" id="KW-0472">Membrane</keyword>
<keyword evidence="1" id="KW-0812">Transmembrane</keyword>
<accession>A0A3P6PTT6</accession>
<name>A0A3P6PTT6_ANISI</name>
<keyword evidence="3" id="KW-1185">Reference proteome</keyword>
<dbReference type="EMBL" id="UYRR01006351">
    <property type="protein sequence ID" value="VDK22538.1"/>
    <property type="molecule type" value="Genomic_DNA"/>
</dbReference>
<sequence length="114" mass="13308">MIMYIGFIMFGKIVLLNMFVMLVMSEFEALRSDPKNQSNDYEALDHLGSKALKIFKRYRRHHLPNIGFPDAQHTSLACDQLEAKMELLGRSLNTLCWNLQWTYDVKRRAAKKIA</sequence>
<organism evidence="2 3">
    <name type="scientific">Anisakis simplex</name>
    <name type="common">Herring worm</name>
    <dbReference type="NCBI Taxonomy" id="6269"/>
    <lineage>
        <taxon>Eukaryota</taxon>
        <taxon>Metazoa</taxon>
        <taxon>Ecdysozoa</taxon>
        <taxon>Nematoda</taxon>
        <taxon>Chromadorea</taxon>
        <taxon>Rhabditida</taxon>
        <taxon>Spirurina</taxon>
        <taxon>Ascaridomorpha</taxon>
        <taxon>Ascaridoidea</taxon>
        <taxon>Anisakidae</taxon>
        <taxon>Anisakis</taxon>
        <taxon>Anisakis simplex complex</taxon>
    </lineage>
</organism>
<gene>
    <name evidence="2" type="ORF">ASIM_LOCUS3878</name>
</gene>